<dbReference type="InterPro" id="IPR030678">
    <property type="entry name" value="Peptide/Ni-bd"/>
</dbReference>
<evidence type="ECO:0000256" key="1">
    <source>
        <dbReference type="ARBA" id="ARBA00022729"/>
    </source>
</evidence>
<dbReference type="InterPro" id="IPR000914">
    <property type="entry name" value="SBP_5_dom"/>
</dbReference>
<dbReference type="InterPro" id="IPR039424">
    <property type="entry name" value="SBP_5"/>
</dbReference>
<dbReference type="Pfam" id="PF00496">
    <property type="entry name" value="SBP_bac_5"/>
    <property type="match status" value="1"/>
</dbReference>
<dbReference type="CDD" id="cd08497">
    <property type="entry name" value="MbnE-like"/>
    <property type="match status" value="1"/>
</dbReference>
<dbReference type="Gene3D" id="3.10.105.10">
    <property type="entry name" value="Dipeptide-binding Protein, Domain 3"/>
    <property type="match status" value="1"/>
</dbReference>
<reference evidence="3" key="1">
    <citation type="submission" date="2021-02" db="EMBL/GenBank/DDBJ databases">
        <title>Thiocyanate and organic carbon inputs drive convergent selection for specific autotrophic Afipia and Thiobacillus strains within complex microbiomes.</title>
        <authorList>
            <person name="Huddy R.J."/>
            <person name="Sachdeva R."/>
            <person name="Kadzinga F."/>
            <person name="Kantor R.S."/>
            <person name="Harrison S.T.L."/>
            <person name="Banfield J.F."/>
        </authorList>
    </citation>
    <scope>NUCLEOTIDE SEQUENCE</scope>
    <source>
        <strain evidence="3">SCN18_13_7_16_R3_B_64_19</strain>
    </source>
</reference>
<evidence type="ECO:0000313" key="3">
    <source>
        <dbReference type="EMBL" id="MBN8744253.1"/>
    </source>
</evidence>
<dbReference type="EMBL" id="JAFKMR010000016">
    <property type="protein sequence ID" value="MBN8744253.1"/>
    <property type="molecule type" value="Genomic_DNA"/>
</dbReference>
<dbReference type="PANTHER" id="PTHR30290:SF64">
    <property type="entry name" value="ABC TRANSPORTER PERIPLASMIC BINDING PROTEIN"/>
    <property type="match status" value="1"/>
</dbReference>
<dbReference type="GO" id="GO:0015833">
    <property type="term" value="P:peptide transport"/>
    <property type="evidence" value="ECO:0007669"/>
    <property type="project" value="TreeGrafter"/>
</dbReference>
<dbReference type="GO" id="GO:0042884">
    <property type="term" value="P:microcin transport"/>
    <property type="evidence" value="ECO:0007669"/>
    <property type="project" value="TreeGrafter"/>
</dbReference>
<dbReference type="Proteomes" id="UP000664800">
    <property type="component" value="Unassembled WGS sequence"/>
</dbReference>
<organism evidence="3 4">
    <name type="scientific">Thiomonas arsenitoxydans (strain DSM 22701 / CIP 110005 / 3As)</name>
    <dbReference type="NCBI Taxonomy" id="426114"/>
    <lineage>
        <taxon>Bacteria</taxon>
        <taxon>Pseudomonadati</taxon>
        <taxon>Pseudomonadota</taxon>
        <taxon>Betaproteobacteria</taxon>
        <taxon>Burkholderiales</taxon>
        <taxon>Thiomonas</taxon>
    </lineage>
</organism>
<dbReference type="GO" id="GO:0030288">
    <property type="term" value="C:outer membrane-bounded periplasmic space"/>
    <property type="evidence" value="ECO:0007669"/>
    <property type="project" value="TreeGrafter"/>
</dbReference>
<keyword evidence="1" id="KW-0732">Signal</keyword>
<dbReference type="PANTHER" id="PTHR30290">
    <property type="entry name" value="PERIPLASMIC BINDING COMPONENT OF ABC TRANSPORTER"/>
    <property type="match status" value="1"/>
</dbReference>
<dbReference type="AlphaFoldDB" id="A0A8I1MXS3"/>
<dbReference type="GO" id="GO:1904680">
    <property type="term" value="F:peptide transmembrane transporter activity"/>
    <property type="evidence" value="ECO:0007669"/>
    <property type="project" value="TreeGrafter"/>
</dbReference>
<protein>
    <submittedName>
        <fullName evidence="3">ABC transporter substrate-binding protein</fullName>
    </submittedName>
</protein>
<comment type="caution">
    <text evidence="3">The sequence shown here is derived from an EMBL/GenBank/DDBJ whole genome shotgun (WGS) entry which is preliminary data.</text>
</comment>
<dbReference type="Gene3D" id="3.40.190.10">
    <property type="entry name" value="Periplasmic binding protein-like II"/>
    <property type="match status" value="1"/>
</dbReference>
<dbReference type="GO" id="GO:0043190">
    <property type="term" value="C:ATP-binding cassette (ABC) transporter complex"/>
    <property type="evidence" value="ECO:0007669"/>
    <property type="project" value="InterPro"/>
</dbReference>
<proteinExistence type="predicted"/>
<dbReference type="SUPFAM" id="SSF53850">
    <property type="entry name" value="Periplasmic binding protein-like II"/>
    <property type="match status" value="1"/>
</dbReference>
<feature type="domain" description="Solute-binding protein family 5" evidence="2">
    <location>
        <begin position="123"/>
        <end position="528"/>
    </location>
</feature>
<gene>
    <name evidence="3" type="ORF">J0I24_08055</name>
</gene>
<accession>A0A8I1MXS3</accession>
<evidence type="ECO:0000313" key="4">
    <source>
        <dbReference type="Proteomes" id="UP000664800"/>
    </source>
</evidence>
<name>A0A8I1MXS3_THIA3</name>
<sequence length="629" mass="70066">MQNSRMAHALSRPLSPARRRLLQSLPLGLFPFGAAWASQREQQPEQPAYALYDQPKYPPGFTHFDYVNPQAPVGGSLVLTPPTVGGSFDKLNPFTLKGNAAPGLNTLVFETLMTASWDEPNTVYGLLADDISVAADGLSVLFHLNPLARFSNGDTVTAHDVAYSYNTLVSSAAAPQFASIYADVADAAALDERQVRFTFKRRNHELPILLAGLPVFSPKWAGQRAFNEVIDTPIASGPYRIARTSQQRDITYARRADYWGWHLPTRRGQFNFSEVSYKLYLDGTARLEAFKAGEYDLLQEFIARNWARQYRGPKFDSGALKKLELPNHNPAGFQGFVVNLRRPQFQDVRVRQALALALDFQWLNRMLFYGAYKRIEGYFANSPFDAHGAPGPDELALLEPLRAKLPPQAFGALPSMPSTAPPNSLRGNLLKARALLEQAGWHWRDGALRNAKGQALVIDYLDSQGSMSRIISVYSQALQRLGITLNYRLVDFALYQQRMDTFDFDMTTIRYGGSTSPGNELFDRFGSRAASVQGSDNVWGLRDPAVDALIERVVAASSMQALQTACRALDRVLVCGWYSVPQWYSDTFRVAIAAHKFSWPKTLPLYYQPEGWAVQCWWADAKPASGASA</sequence>
<evidence type="ECO:0000259" key="2">
    <source>
        <dbReference type="Pfam" id="PF00496"/>
    </source>
</evidence>
<dbReference type="PIRSF" id="PIRSF002741">
    <property type="entry name" value="MppA"/>
    <property type="match status" value="1"/>
</dbReference>